<name>A0A1L3GT34_9BACT</name>
<organism evidence="2 3">
    <name type="scientific">Syntrophotalea acetylenivorans</name>
    <dbReference type="NCBI Taxonomy" id="1842532"/>
    <lineage>
        <taxon>Bacteria</taxon>
        <taxon>Pseudomonadati</taxon>
        <taxon>Thermodesulfobacteriota</taxon>
        <taxon>Desulfuromonadia</taxon>
        <taxon>Desulfuromonadales</taxon>
        <taxon>Syntrophotaleaceae</taxon>
        <taxon>Syntrophotalea</taxon>
    </lineage>
</organism>
<dbReference type="Proteomes" id="UP000182517">
    <property type="component" value="Chromosome"/>
</dbReference>
<evidence type="ECO:0000256" key="1">
    <source>
        <dbReference type="SAM" id="MobiDB-lite"/>
    </source>
</evidence>
<evidence type="ECO:0008006" key="4">
    <source>
        <dbReference type="Google" id="ProtNLM"/>
    </source>
</evidence>
<dbReference type="STRING" id="1842532.A7E78_08410"/>
<evidence type="ECO:0000313" key="2">
    <source>
        <dbReference type="EMBL" id="APG29077.1"/>
    </source>
</evidence>
<reference evidence="2 3" key="1">
    <citation type="journal article" date="2017" name="Genome Announc.">
        <title>Complete Genome Sequences of Two Acetylene-Fermenting Pelobacter acetylenicus Strains.</title>
        <authorList>
            <person name="Sutton J.M."/>
            <person name="Baesman S.M."/>
            <person name="Fierst J.L."/>
            <person name="Poret-Peterson A.T."/>
            <person name="Oremland R.S."/>
            <person name="Dunlap D.S."/>
            <person name="Akob D.M."/>
        </authorList>
    </citation>
    <scope>NUCLEOTIDE SEQUENCE [LARGE SCALE GENOMIC DNA]</scope>
    <source>
        <strain evidence="2 3">SFB93</strain>
    </source>
</reference>
<dbReference type="Gene3D" id="1.10.10.60">
    <property type="entry name" value="Homeodomain-like"/>
    <property type="match status" value="1"/>
</dbReference>
<dbReference type="SUPFAM" id="SSF46689">
    <property type="entry name" value="Homeodomain-like"/>
    <property type="match status" value="1"/>
</dbReference>
<dbReference type="EMBL" id="CP015519">
    <property type="protein sequence ID" value="APG29077.1"/>
    <property type="molecule type" value="Genomic_DNA"/>
</dbReference>
<feature type="region of interest" description="Disordered" evidence="1">
    <location>
        <begin position="52"/>
        <end position="77"/>
    </location>
</feature>
<dbReference type="InterPro" id="IPR002514">
    <property type="entry name" value="Transposase_8"/>
</dbReference>
<gene>
    <name evidence="2" type="ORF">A7E78_08410</name>
</gene>
<keyword evidence="3" id="KW-1185">Reference proteome</keyword>
<dbReference type="GO" id="GO:0004803">
    <property type="term" value="F:transposase activity"/>
    <property type="evidence" value="ECO:0007669"/>
    <property type="project" value="InterPro"/>
</dbReference>
<evidence type="ECO:0000313" key="3">
    <source>
        <dbReference type="Proteomes" id="UP000182517"/>
    </source>
</evidence>
<accession>A0A1L3GT34</accession>
<dbReference type="GO" id="GO:0006313">
    <property type="term" value="P:DNA transposition"/>
    <property type="evidence" value="ECO:0007669"/>
    <property type="project" value="InterPro"/>
</dbReference>
<dbReference type="KEGG" id="pef:A7E78_08410"/>
<dbReference type="AlphaFoldDB" id="A0A1L3GT34"/>
<dbReference type="InterPro" id="IPR009057">
    <property type="entry name" value="Homeodomain-like_sf"/>
</dbReference>
<sequence>MVSRKRRFTCEFKVEKVRLVTDSDQRGEDVAADLEIHPNALYEWMRQFREEPDETFPGKHGSFSKIPCPFDSPLRGE</sequence>
<proteinExistence type="predicted"/>
<protein>
    <recommendedName>
        <fullName evidence="4">Transposase</fullName>
    </recommendedName>
</protein>
<dbReference type="Pfam" id="PF01527">
    <property type="entry name" value="HTH_Tnp_1"/>
    <property type="match status" value="1"/>
</dbReference>
<dbReference type="GO" id="GO:0003677">
    <property type="term" value="F:DNA binding"/>
    <property type="evidence" value="ECO:0007669"/>
    <property type="project" value="InterPro"/>
</dbReference>